<dbReference type="PANTHER" id="PTHR30589">
    <property type="entry name" value="PROLIPOPROTEIN DIACYLGLYCERYL TRANSFERASE"/>
    <property type="match status" value="1"/>
</dbReference>
<feature type="binding site" evidence="7">
    <location>
        <position position="129"/>
    </location>
    <ligand>
        <name>a 1,2-diacyl-sn-glycero-3-phospho-(1'-sn-glycerol)</name>
        <dbReference type="ChEBI" id="CHEBI:64716"/>
    </ligand>
</feature>
<keyword evidence="8" id="KW-0449">Lipoprotein</keyword>
<dbReference type="UniPathway" id="UPA00664"/>
<feature type="transmembrane region" description="Helical" evidence="7">
    <location>
        <begin position="82"/>
        <end position="101"/>
    </location>
</feature>
<evidence type="ECO:0000256" key="2">
    <source>
        <dbReference type="ARBA" id="ARBA00022475"/>
    </source>
</evidence>
<evidence type="ECO:0000256" key="4">
    <source>
        <dbReference type="ARBA" id="ARBA00022692"/>
    </source>
</evidence>
<comment type="catalytic activity">
    <reaction evidence="7">
        <text>L-cysteinyl-[prolipoprotein] + a 1,2-diacyl-sn-glycero-3-phospho-(1'-sn-glycerol) = an S-1,2-diacyl-sn-glyceryl-L-cysteinyl-[prolipoprotein] + sn-glycerol 1-phosphate + H(+)</text>
        <dbReference type="Rhea" id="RHEA:56712"/>
        <dbReference type="Rhea" id="RHEA-COMP:14679"/>
        <dbReference type="Rhea" id="RHEA-COMP:14680"/>
        <dbReference type="ChEBI" id="CHEBI:15378"/>
        <dbReference type="ChEBI" id="CHEBI:29950"/>
        <dbReference type="ChEBI" id="CHEBI:57685"/>
        <dbReference type="ChEBI" id="CHEBI:64716"/>
        <dbReference type="ChEBI" id="CHEBI:140658"/>
        <dbReference type="EC" id="2.5.1.145"/>
    </reaction>
</comment>
<comment type="pathway">
    <text evidence="7">Protein modification; lipoprotein biosynthesis (diacylglyceryl transfer).</text>
</comment>
<reference evidence="8 9" key="1">
    <citation type="journal article" date="2015" name="Nature">
        <title>rRNA introns, odd ribosomes, and small enigmatic genomes across a large radiation of phyla.</title>
        <authorList>
            <person name="Brown C.T."/>
            <person name="Hug L.A."/>
            <person name="Thomas B.C."/>
            <person name="Sharon I."/>
            <person name="Castelle C.J."/>
            <person name="Singh A."/>
            <person name="Wilkins M.J."/>
            <person name="Williams K.H."/>
            <person name="Banfield J.F."/>
        </authorList>
    </citation>
    <scope>NUCLEOTIDE SEQUENCE [LARGE SCALE GENOMIC DNA]</scope>
</reference>
<proteinExistence type="inferred from homology"/>
<dbReference type="GO" id="GO:0042158">
    <property type="term" value="P:lipoprotein biosynthetic process"/>
    <property type="evidence" value="ECO:0007669"/>
    <property type="project" value="UniProtKB-UniRule"/>
</dbReference>
<feature type="transmembrane region" description="Helical" evidence="7">
    <location>
        <begin position="44"/>
        <end position="62"/>
    </location>
</feature>
<dbReference type="EMBL" id="LCHN01000019">
    <property type="protein sequence ID" value="KKT35259.1"/>
    <property type="molecule type" value="Genomic_DNA"/>
</dbReference>
<evidence type="ECO:0000256" key="5">
    <source>
        <dbReference type="ARBA" id="ARBA00022989"/>
    </source>
</evidence>
<organism evidence="8 9">
    <name type="scientific">Candidatus Collierbacteria bacterium GW2011_GWA1_44_12</name>
    <dbReference type="NCBI Taxonomy" id="1618376"/>
    <lineage>
        <taxon>Bacteria</taxon>
        <taxon>Candidatus Collieribacteriota</taxon>
    </lineage>
</organism>
<evidence type="ECO:0000256" key="6">
    <source>
        <dbReference type="ARBA" id="ARBA00023136"/>
    </source>
</evidence>
<name>A0A0G1JIQ8_9BACT</name>
<accession>A0A0G1JIQ8</accession>
<dbReference type="EC" id="2.5.1.145" evidence="7"/>
<keyword evidence="3 7" id="KW-0808">Transferase</keyword>
<dbReference type="Pfam" id="PF01790">
    <property type="entry name" value="LGT"/>
    <property type="match status" value="1"/>
</dbReference>
<gene>
    <name evidence="7" type="primary">lgt</name>
    <name evidence="8" type="ORF">UW23_C0019G0008</name>
</gene>
<evidence type="ECO:0000256" key="1">
    <source>
        <dbReference type="ARBA" id="ARBA00007150"/>
    </source>
</evidence>
<comment type="similarity">
    <text evidence="1 7">Belongs to the Lgt family.</text>
</comment>
<keyword evidence="5 7" id="KW-1133">Transmembrane helix</keyword>
<sequence>MINILGINFHLYGLILGAAIILALEISSRVARKKNIDPKIVERFFIWTVVFGIIGARLYHVVDFWEKYYSLYPIRVLYLWEGGLAIWGAVAGGILGLWIAWSLSKIKNKFLELTDIGVSGLPLAQAVGRLGNWVNGELYGKNGEPLFAYEGILNVILFWILWKIGHKKKPGLLTGVYLMGYGSIRMFLENLREESAIWRIGGLPTAVIISGMAILLGVYLILRKRS</sequence>
<keyword evidence="2 7" id="KW-1003">Cell membrane</keyword>
<dbReference type="GO" id="GO:0008961">
    <property type="term" value="F:phosphatidylglycerol-prolipoprotein diacylglyceryl transferase activity"/>
    <property type="evidence" value="ECO:0007669"/>
    <property type="project" value="UniProtKB-UniRule"/>
</dbReference>
<dbReference type="PROSITE" id="PS01311">
    <property type="entry name" value="LGT"/>
    <property type="match status" value="1"/>
</dbReference>
<protein>
    <recommendedName>
        <fullName evidence="7">Phosphatidylglycerol--prolipoprotein diacylglyceryl transferase</fullName>
        <ecNumber evidence="7">2.5.1.145</ecNumber>
    </recommendedName>
</protein>
<comment type="subcellular location">
    <subcellularLocation>
        <location evidence="7">Cell membrane</location>
        <topology evidence="7">Multi-pass membrane protein</topology>
    </subcellularLocation>
</comment>
<dbReference type="HAMAP" id="MF_01147">
    <property type="entry name" value="Lgt"/>
    <property type="match status" value="1"/>
</dbReference>
<dbReference type="AlphaFoldDB" id="A0A0G1JIQ8"/>
<dbReference type="PATRIC" id="fig|1618376.3.peg.518"/>
<evidence type="ECO:0000313" key="9">
    <source>
        <dbReference type="Proteomes" id="UP000034069"/>
    </source>
</evidence>
<dbReference type="InterPro" id="IPR001640">
    <property type="entry name" value="Lgt"/>
</dbReference>
<evidence type="ECO:0000256" key="7">
    <source>
        <dbReference type="HAMAP-Rule" id="MF_01147"/>
    </source>
</evidence>
<dbReference type="Proteomes" id="UP000034069">
    <property type="component" value="Unassembled WGS sequence"/>
</dbReference>
<evidence type="ECO:0000313" key="8">
    <source>
        <dbReference type="EMBL" id="KKT35259.1"/>
    </source>
</evidence>
<dbReference type="GO" id="GO:0005886">
    <property type="term" value="C:plasma membrane"/>
    <property type="evidence" value="ECO:0007669"/>
    <property type="project" value="UniProtKB-SubCell"/>
</dbReference>
<keyword evidence="4 7" id="KW-0812">Transmembrane</keyword>
<comment type="function">
    <text evidence="7">Catalyzes the transfer of the diacylglyceryl group from phosphatidylglycerol to the sulfhydryl group of the N-terminal cysteine of a prolipoprotein, the first step in the formation of mature lipoproteins.</text>
</comment>
<feature type="transmembrane region" description="Helical" evidence="7">
    <location>
        <begin position="200"/>
        <end position="222"/>
    </location>
</feature>
<comment type="caution">
    <text evidence="8">The sequence shown here is derived from an EMBL/GenBank/DDBJ whole genome shotgun (WGS) entry which is preliminary data.</text>
</comment>
<evidence type="ECO:0000256" key="3">
    <source>
        <dbReference type="ARBA" id="ARBA00022679"/>
    </source>
</evidence>
<keyword evidence="6 7" id="KW-0472">Membrane</keyword>
<feature type="transmembrane region" description="Helical" evidence="7">
    <location>
        <begin position="146"/>
        <end position="164"/>
    </location>
</feature>
<feature type="transmembrane region" description="Helical" evidence="7">
    <location>
        <begin position="6"/>
        <end position="24"/>
    </location>
</feature>
<dbReference type="PANTHER" id="PTHR30589:SF0">
    <property type="entry name" value="PHOSPHATIDYLGLYCEROL--PROLIPOPROTEIN DIACYLGLYCERYL TRANSFERASE"/>
    <property type="match status" value="1"/>
</dbReference>